<accession>A0A4Z2G820</accession>
<comment type="caution">
    <text evidence="2">The sequence shown here is derived from an EMBL/GenBank/DDBJ whole genome shotgun (WGS) entry which is preliminary data.</text>
</comment>
<gene>
    <name evidence="2" type="ORF">EYF80_040119</name>
</gene>
<dbReference type="Proteomes" id="UP000314294">
    <property type="component" value="Unassembled WGS sequence"/>
</dbReference>
<feature type="chain" id="PRO_5021259383" evidence="1">
    <location>
        <begin position="19"/>
        <end position="59"/>
    </location>
</feature>
<protein>
    <submittedName>
        <fullName evidence="2">Uncharacterized protein</fullName>
    </submittedName>
</protein>
<dbReference type="EMBL" id="SRLO01000646">
    <property type="protein sequence ID" value="TNN49669.1"/>
    <property type="molecule type" value="Genomic_DNA"/>
</dbReference>
<keyword evidence="3" id="KW-1185">Reference proteome</keyword>
<evidence type="ECO:0000256" key="1">
    <source>
        <dbReference type="SAM" id="SignalP"/>
    </source>
</evidence>
<evidence type="ECO:0000313" key="3">
    <source>
        <dbReference type="Proteomes" id="UP000314294"/>
    </source>
</evidence>
<evidence type="ECO:0000313" key="2">
    <source>
        <dbReference type="EMBL" id="TNN49669.1"/>
    </source>
</evidence>
<proteinExistence type="predicted"/>
<dbReference type="AlphaFoldDB" id="A0A4Z2G820"/>
<sequence>MTRRGSTFFVIPVAVAIAAHLDVSVRDVDVVERLMMRTMYGPPDTCQWSSTSRRALGLS</sequence>
<keyword evidence="1" id="KW-0732">Signal</keyword>
<organism evidence="2 3">
    <name type="scientific">Liparis tanakae</name>
    <name type="common">Tanaka's snailfish</name>
    <dbReference type="NCBI Taxonomy" id="230148"/>
    <lineage>
        <taxon>Eukaryota</taxon>
        <taxon>Metazoa</taxon>
        <taxon>Chordata</taxon>
        <taxon>Craniata</taxon>
        <taxon>Vertebrata</taxon>
        <taxon>Euteleostomi</taxon>
        <taxon>Actinopterygii</taxon>
        <taxon>Neopterygii</taxon>
        <taxon>Teleostei</taxon>
        <taxon>Neoteleostei</taxon>
        <taxon>Acanthomorphata</taxon>
        <taxon>Eupercaria</taxon>
        <taxon>Perciformes</taxon>
        <taxon>Cottioidei</taxon>
        <taxon>Cottales</taxon>
        <taxon>Liparidae</taxon>
        <taxon>Liparis</taxon>
    </lineage>
</organism>
<feature type="signal peptide" evidence="1">
    <location>
        <begin position="1"/>
        <end position="18"/>
    </location>
</feature>
<reference evidence="2 3" key="1">
    <citation type="submission" date="2019-03" db="EMBL/GenBank/DDBJ databases">
        <title>First draft genome of Liparis tanakae, snailfish: a comprehensive survey of snailfish specific genes.</title>
        <authorList>
            <person name="Kim W."/>
            <person name="Song I."/>
            <person name="Jeong J.-H."/>
            <person name="Kim D."/>
            <person name="Kim S."/>
            <person name="Ryu S."/>
            <person name="Song J.Y."/>
            <person name="Lee S.K."/>
        </authorList>
    </citation>
    <scope>NUCLEOTIDE SEQUENCE [LARGE SCALE GENOMIC DNA]</scope>
    <source>
        <tissue evidence="2">Muscle</tissue>
    </source>
</reference>
<name>A0A4Z2G820_9TELE</name>